<name>A0A3M7SCD2_BRAPC</name>
<accession>A0A3M7SCD2</accession>
<dbReference type="Proteomes" id="UP000276133">
    <property type="component" value="Unassembled WGS sequence"/>
</dbReference>
<keyword evidence="2" id="KW-1185">Reference proteome</keyword>
<dbReference type="EMBL" id="REGN01001656">
    <property type="protein sequence ID" value="RNA33317.1"/>
    <property type="molecule type" value="Genomic_DNA"/>
</dbReference>
<gene>
    <name evidence="1" type="ORF">BpHYR1_034459</name>
</gene>
<evidence type="ECO:0000313" key="1">
    <source>
        <dbReference type="EMBL" id="RNA33317.1"/>
    </source>
</evidence>
<sequence length="182" mass="21758">MTSLANICFFCSDLNSNSLTEPMAKSKSGEKTFEYFYTRIMNSFDIQTFDFQKQKFNFFRRTILRKSKRNSLRSNSIISFHLLNSQLLTKYILDNIQERCKKLPYSKWYPLKFSYQVFIGTTLEFFNGCYLEQNSLLIQEQSGFIKNRRTDDNIFFFIQKIVESFNKKKKIISSEPDTEKLY</sequence>
<proteinExistence type="predicted"/>
<organism evidence="1 2">
    <name type="scientific">Brachionus plicatilis</name>
    <name type="common">Marine rotifer</name>
    <name type="synonym">Brachionus muelleri</name>
    <dbReference type="NCBI Taxonomy" id="10195"/>
    <lineage>
        <taxon>Eukaryota</taxon>
        <taxon>Metazoa</taxon>
        <taxon>Spiralia</taxon>
        <taxon>Gnathifera</taxon>
        <taxon>Rotifera</taxon>
        <taxon>Eurotatoria</taxon>
        <taxon>Monogononta</taxon>
        <taxon>Pseudotrocha</taxon>
        <taxon>Ploima</taxon>
        <taxon>Brachionidae</taxon>
        <taxon>Brachionus</taxon>
    </lineage>
</organism>
<dbReference type="AlphaFoldDB" id="A0A3M7SCD2"/>
<comment type="caution">
    <text evidence="1">The sequence shown here is derived from an EMBL/GenBank/DDBJ whole genome shotgun (WGS) entry which is preliminary data.</text>
</comment>
<evidence type="ECO:0000313" key="2">
    <source>
        <dbReference type="Proteomes" id="UP000276133"/>
    </source>
</evidence>
<protein>
    <submittedName>
        <fullName evidence="1">Uncharacterized protein</fullName>
    </submittedName>
</protein>
<reference evidence="1 2" key="1">
    <citation type="journal article" date="2018" name="Sci. Rep.">
        <title>Genomic signatures of local adaptation to the degree of environmental predictability in rotifers.</title>
        <authorList>
            <person name="Franch-Gras L."/>
            <person name="Hahn C."/>
            <person name="Garcia-Roger E.M."/>
            <person name="Carmona M.J."/>
            <person name="Serra M."/>
            <person name="Gomez A."/>
        </authorList>
    </citation>
    <scope>NUCLEOTIDE SEQUENCE [LARGE SCALE GENOMIC DNA]</scope>
    <source>
        <strain evidence="1">HYR1</strain>
    </source>
</reference>